<sequence length="76" mass="8521">MDEKDKSSRFIVTPITVVKATHQKPSLRKKVCLLFSYVTIKKTEQSLNLPSREGRDGPDEMVEDDPMDPSVAGVMV</sequence>
<accession>A0A8S9RFQ0</accession>
<gene>
    <name evidence="2" type="ORF">F2Q69_00061509</name>
</gene>
<name>A0A8S9RFQ0_BRACR</name>
<protein>
    <submittedName>
        <fullName evidence="2">Uncharacterized protein</fullName>
    </submittedName>
</protein>
<evidence type="ECO:0000256" key="1">
    <source>
        <dbReference type="SAM" id="MobiDB-lite"/>
    </source>
</evidence>
<dbReference type="Proteomes" id="UP000712600">
    <property type="component" value="Unassembled WGS sequence"/>
</dbReference>
<proteinExistence type="predicted"/>
<evidence type="ECO:0000313" key="3">
    <source>
        <dbReference type="Proteomes" id="UP000712600"/>
    </source>
</evidence>
<evidence type="ECO:0000313" key="2">
    <source>
        <dbReference type="EMBL" id="KAF3571442.1"/>
    </source>
</evidence>
<dbReference type="AlphaFoldDB" id="A0A8S9RFQ0"/>
<feature type="region of interest" description="Disordered" evidence="1">
    <location>
        <begin position="45"/>
        <end position="76"/>
    </location>
</feature>
<organism evidence="2 3">
    <name type="scientific">Brassica cretica</name>
    <name type="common">Mustard</name>
    <dbReference type="NCBI Taxonomy" id="69181"/>
    <lineage>
        <taxon>Eukaryota</taxon>
        <taxon>Viridiplantae</taxon>
        <taxon>Streptophyta</taxon>
        <taxon>Embryophyta</taxon>
        <taxon>Tracheophyta</taxon>
        <taxon>Spermatophyta</taxon>
        <taxon>Magnoliopsida</taxon>
        <taxon>eudicotyledons</taxon>
        <taxon>Gunneridae</taxon>
        <taxon>Pentapetalae</taxon>
        <taxon>rosids</taxon>
        <taxon>malvids</taxon>
        <taxon>Brassicales</taxon>
        <taxon>Brassicaceae</taxon>
        <taxon>Brassiceae</taxon>
        <taxon>Brassica</taxon>
    </lineage>
</organism>
<comment type="caution">
    <text evidence="2">The sequence shown here is derived from an EMBL/GenBank/DDBJ whole genome shotgun (WGS) entry which is preliminary data.</text>
</comment>
<dbReference type="EMBL" id="QGKX02000095">
    <property type="protein sequence ID" value="KAF3571442.1"/>
    <property type="molecule type" value="Genomic_DNA"/>
</dbReference>
<reference evidence="2" key="1">
    <citation type="submission" date="2019-12" db="EMBL/GenBank/DDBJ databases">
        <title>Genome sequencing and annotation of Brassica cretica.</title>
        <authorList>
            <person name="Studholme D.J."/>
            <person name="Sarris P."/>
        </authorList>
    </citation>
    <scope>NUCLEOTIDE SEQUENCE</scope>
    <source>
        <strain evidence="2">PFS-109/04</strain>
        <tissue evidence="2">Leaf</tissue>
    </source>
</reference>